<name>A0A3A9AZ59_9FIRM</name>
<protein>
    <submittedName>
        <fullName evidence="1">Uncharacterized protein</fullName>
    </submittedName>
</protein>
<organism evidence="1 2">
    <name type="scientific">Parablautia intestinalis</name>
    <dbReference type="NCBI Taxonomy" id="2320100"/>
    <lineage>
        <taxon>Bacteria</taxon>
        <taxon>Bacillati</taxon>
        <taxon>Bacillota</taxon>
        <taxon>Clostridia</taxon>
        <taxon>Lachnospirales</taxon>
        <taxon>Lachnospiraceae</taxon>
        <taxon>Parablautia</taxon>
    </lineage>
</organism>
<evidence type="ECO:0000313" key="1">
    <source>
        <dbReference type="EMBL" id="RKI92833.1"/>
    </source>
</evidence>
<accession>A0A3A9AZ59</accession>
<dbReference type="Proteomes" id="UP000280696">
    <property type="component" value="Unassembled WGS sequence"/>
</dbReference>
<dbReference type="EMBL" id="RAYQ01000004">
    <property type="protein sequence ID" value="RKI92833.1"/>
    <property type="molecule type" value="Genomic_DNA"/>
</dbReference>
<sequence>MKLSGNVMQYEDFKYVIQDVGNLYLGSGFSYEELLVHEMVPFKLKAIISQYILKEASSETTLESQFYYLEENTFLYEVFGQLKARIKVQIQVEKKGILGGRNKVGYKEKILSLQELAGMNLAKKKGAGILVREIIFSKFGIMTFNI</sequence>
<proteinExistence type="predicted"/>
<evidence type="ECO:0000313" key="2">
    <source>
        <dbReference type="Proteomes" id="UP000280696"/>
    </source>
</evidence>
<keyword evidence="2" id="KW-1185">Reference proteome</keyword>
<comment type="caution">
    <text evidence="1">The sequence shown here is derived from an EMBL/GenBank/DDBJ whole genome shotgun (WGS) entry which is preliminary data.</text>
</comment>
<gene>
    <name evidence="1" type="ORF">D7V94_05825</name>
</gene>
<reference evidence="1 2" key="1">
    <citation type="submission" date="2018-09" db="EMBL/GenBank/DDBJ databases">
        <title>Murine metabolic-syndrome-specific gut microbial biobank.</title>
        <authorList>
            <person name="Liu C."/>
        </authorList>
    </citation>
    <scope>NUCLEOTIDE SEQUENCE [LARGE SCALE GENOMIC DNA]</scope>
    <source>
        <strain evidence="1 2">0.1xD8-82</strain>
    </source>
</reference>
<dbReference type="AlphaFoldDB" id="A0A3A9AZ59"/>